<gene>
    <name evidence="1" type="ORF">RclHR1_01700018</name>
</gene>
<dbReference type="Proteomes" id="UP000247702">
    <property type="component" value="Unassembled WGS sequence"/>
</dbReference>
<keyword evidence="2" id="KW-1185">Reference proteome</keyword>
<dbReference type="AlphaFoldDB" id="A0A2Z6QKF1"/>
<organism evidence="1 2">
    <name type="scientific">Rhizophagus clarus</name>
    <dbReference type="NCBI Taxonomy" id="94130"/>
    <lineage>
        <taxon>Eukaryota</taxon>
        <taxon>Fungi</taxon>
        <taxon>Fungi incertae sedis</taxon>
        <taxon>Mucoromycota</taxon>
        <taxon>Glomeromycotina</taxon>
        <taxon>Glomeromycetes</taxon>
        <taxon>Glomerales</taxon>
        <taxon>Glomeraceae</taxon>
        <taxon>Rhizophagus</taxon>
    </lineage>
</organism>
<dbReference type="EMBL" id="BEXD01000780">
    <property type="protein sequence ID" value="GBB90155.1"/>
    <property type="molecule type" value="Genomic_DNA"/>
</dbReference>
<protein>
    <submittedName>
        <fullName evidence="1">Uncharacterized protein</fullName>
    </submittedName>
</protein>
<sequence>MIGLGKFVEQSTLTAGIATYKTNWEKGHLTAQKRHLSERDDIRWNFPSSNKKKVINPFLSALPTSSRITITIEGNSCSDLKKASTEEIFSKIHVP</sequence>
<proteinExistence type="predicted"/>
<name>A0A2Z6QKF1_9GLOM</name>
<evidence type="ECO:0000313" key="2">
    <source>
        <dbReference type="Proteomes" id="UP000247702"/>
    </source>
</evidence>
<reference evidence="1 2" key="1">
    <citation type="submission" date="2017-11" db="EMBL/GenBank/DDBJ databases">
        <title>The genome of Rhizophagus clarus HR1 reveals common genetic basis of auxotrophy among arbuscular mycorrhizal fungi.</title>
        <authorList>
            <person name="Kobayashi Y."/>
        </authorList>
    </citation>
    <scope>NUCLEOTIDE SEQUENCE [LARGE SCALE GENOMIC DNA]</scope>
    <source>
        <strain evidence="1 2">HR1</strain>
    </source>
</reference>
<accession>A0A2Z6QKF1</accession>
<evidence type="ECO:0000313" key="1">
    <source>
        <dbReference type="EMBL" id="GBB90155.1"/>
    </source>
</evidence>
<comment type="caution">
    <text evidence="1">The sequence shown here is derived from an EMBL/GenBank/DDBJ whole genome shotgun (WGS) entry which is preliminary data.</text>
</comment>